<sequence>MLLRAVAVQKTEYPIFLPCAIVKASKQDCFSCMLATVKAKPSARRCFRLALFDFKILSGMVAMETLTGFEFNQFIQAFSWAICRRSYSWPANSPFHCYWIEHSPSRTIYKHAVAVSIEIDKANFVVNLQATSPIVPRDCSPTSFEIAFSDMATPDKRNRSEVQRDQENLPGSGGESENMEIEQICQSEGGEFFKQIYMFVNFV</sequence>
<gene>
    <name evidence="2" type="ORF">T11_4405</name>
</gene>
<evidence type="ECO:0000313" key="2">
    <source>
        <dbReference type="EMBL" id="KRZ01686.1"/>
    </source>
</evidence>
<evidence type="ECO:0000313" key="3">
    <source>
        <dbReference type="Proteomes" id="UP000055024"/>
    </source>
</evidence>
<dbReference type="OrthoDB" id="10608488at2759"/>
<keyword evidence="3" id="KW-1185">Reference proteome</keyword>
<proteinExistence type="predicted"/>
<organism evidence="2 3">
    <name type="scientific">Trichinella zimbabwensis</name>
    <dbReference type="NCBI Taxonomy" id="268475"/>
    <lineage>
        <taxon>Eukaryota</taxon>
        <taxon>Metazoa</taxon>
        <taxon>Ecdysozoa</taxon>
        <taxon>Nematoda</taxon>
        <taxon>Enoplea</taxon>
        <taxon>Dorylaimia</taxon>
        <taxon>Trichinellida</taxon>
        <taxon>Trichinellidae</taxon>
        <taxon>Trichinella</taxon>
    </lineage>
</organism>
<feature type="compositionally biased region" description="Basic and acidic residues" evidence="1">
    <location>
        <begin position="155"/>
        <end position="167"/>
    </location>
</feature>
<dbReference type="Proteomes" id="UP000055024">
    <property type="component" value="Unassembled WGS sequence"/>
</dbReference>
<feature type="region of interest" description="Disordered" evidence="1">
    <location>
        <begin position="155"/>
        <end position="179"/>
    </location>
</feature>
<reference evidence="2 3" key="1">
    <citation type="submission" date="2015-01" db="EMBL/GenBank/DDBJ databases">
        <title>Evolution of Trichinella species and genotypes.</title>
        <authorList>
            <person name="Korhonen P.K."/>
            <person name="Edoardo P."/>
            <person name="Giuseppe L.R."/>
            <person name="Gasser R.B."/>
        </authorList>
    </citation>
    <scope>NUCLEOTIDE SEQUENCE [LARGE SCALE GENOMIC DNA]</scope>
    <source>
        <strain evidence="2">ISS1029</strain>
    </source>
</reference>
<protein>
    <submittedName>
        <fullName evidence="2">Uncharacterized protein</fullName>
    </submittedName>
</protein>
<dbReference type="AlphaFoldDB" id="A0A0V1GTM7"/>
<name>A0A0V1GTM7_9BILA</name>
<accession>A0A0V1GTM7</accession>
<dbReference type="EMBL" id="JYDP01000268">
    <property type="protein sequence ID" value="KRZ01686.1"/>
    <property type="molecule type" value="Genomic_DNA"/>
</dbReference>
<comment type="caution">
    <text evidence="2">The sequence shown here is derived from an EMBL/GenBank/DDBJ whole genome shotgun (WGS) entry which is preliminary data.</text>
</comment>
<evidence type="ECO:0000256" key="1">
    <source>
        <dbReference type="SAM" id="MobiDB-lite"/>
    </source>
</evidence>